<evidence type="ECO:0000313" key="5">
    <source>
        <dbReference type="Proteomes" id="UP000001056"/>
    </source>
</evidence>
<dbReference type="eggNOG" id="KOG2362">
    <property type="taxonomic scope" value="Eukaryota"/>
</dbReference>
<sequence>MGKIQGSVPGSEAGCVKSACHSRLVTTHKHNRGRSRTNTGRVKSSMDGSTVPPRGPAIDASSAFILLITIFAFFLPILLYFPPVPPSKRDALLETHTQVGLSPSESGLKGHHSKANNSNGSDNNPTSKIRSLFIYPLKSCRGIEVRQSKVLPTGLEFDRLYTFAQLKSPFPLALPSPSQDQDQDKSTEKEKEAHTWHFITQRQFPLLATIRVDLFTPDPLKTRVVGTTPPPPPPSASASASASAPFLLVRFPWRERGLRGLLGWVGAKLARGWRAQPEREFVLPVAYPTAEEIAARGYGEGEEVVVWRETVRALDMGVEVPEELALYLGVSNRLGLFRVDPGRLREVFRCAPRRGEAGYQPVTGFQDAYPLHLLNLTSVRDFEAKIEKDEALRELDPRRFRANIIVDGDDSPYDEETWKRIRFRPGPSSKRDASEFHVSCRTVRCKLPNVDQDTGSRHPMQPDRALRKFREVDEDLGRAGAGAEGVLLVPTAVEVAAAGGAIVWVVC</sequence>
<dbReference type="InParanoid" id="Q2H0J6"/>
<keyword evidence="2" id="KW-1133">Transmembrane helix</keyword>
<dbReference type="AlphaFoldDB" id="Q2H0J6"/>
<dbReference type="OMA" id="VYTACRT"/>
<dbReference type="GO" id="GO:0030170">
    <property type="term" value="F:pyridoxal phosphate binding"/>
    <property type="evidence" value="ECO:0007669"/>
    <property type="project" value="InterPro"/>
</dbReference>
<feature type="region of interest" description="Disordered" evidence="1">
    <location>
        <begin position="102"/>
        <end position="125"/>
    </location>
</feature>
<dbReference type="InterPro" id="IPR005303">
    <property type="entry name" value="MOCOS_middle"/>
</dbReference>
<accession>Q2H0J6</accession>
<feature type="compositionally biased region" description="Basic residues" evidence="1">
    <location>
        <begin position="26"/>
        <end position="35"/>
    </location>
</feature>
<feature type="region of interest" description="Disordered" evidence="1">
    <location>
        <begin position="26"/>
        <end position="53"/>
    </location>
</feature>
<dbReference type="GO" id="GO:0030151">
    <property type="term" value="F:molybdenum ion binding"/>
    <property type="evidence" value="ECO:0007669"/>
    <property type="project" value="InterPro"/>
</dbReference>
<dbReference type="EMBL" id="CH408032">
    <property type="protein sequence ID" value="EAQ88081.1"/>
    <property type="molecule type" value="Genomic_DNA"/>
</dbReference>
<dbReference type="InterPro" id="IPR005302">
    <property type="entry name" value="MoCF_Sase_C"/>
</dbReference>
<proteinExistence type="predicted"/>
<dbReference type="Pfam" id="PF03473">
    <property type="entry name" value="MOSC"/>
    <property type="match status" value="1"/>
</dbReference>
<dbReference type="PROSITE" id="PS51340">
    <property type="entry name" value="MOSC"/>
    <property type="match status" value="1"/>
</dbReference>
<feature type="region of interest" description="Disordered" evidence="1">
    <location>
        <begin position="172"/>
        <end position="192"/>
    </location>
</feature>
<reference evidence="5" key="1">
    <citation type="journal article" date="2015" name="Genome Announc.">
        <title>Draft genome sequence of the cellulolytic fungus Chaetomium globosum.</title>
        <authorList>
            <person name="Cuomo C.A."/>
            <person name="Untereiner W.A."/>
            <person name="Ma L.-J."/>
            <person name="Grabherr M."/>
            <person name="Birren B.W."/>
        </authorList>
    </citation>
    <scope>NUCLEOTIDE SEQUENCE [LARGE SCALE GENOMIC DNA]</scope>
    <source>
        <strain evidence="5">ATCC 6205 / CBS 148.51 / DSM 1962 / NBRC 6347 / NRRL 1970</strain>
    </source>
</reference>
<dbReference type="RefSeq" id="XP_001223914.1">
    <property type="nucleotide sequence ID" value="XM_001223913.1"/>
</dbReference>
<feature type="compositionally biased region" description="Polar residues" evidence="1">
    <location>
        <begin position="36"/>
        <end position="48"/>
    </location>
</feature>
<feature type="transmembrane region" description="Helical" evidence="2">
    <location>
        <begin position="63"/>
        <end position="81"/>
    </location>
</feature>
<dbReference type="PANTHER" id="PTHR14237">
    <property type="entry name" value="MOLYBDOPTERIN COFACTOR SULFURASE MOSC"/>
    <property type="match status" value="1"/>
</dbReference>
<dbReference type="STRING" id="306901.Q2H0J6"/>
<name>Q2H0J6_CHAGB</name>
<evidence type="ECO:0000256" key="1">
    <source>
        <dbReference type="SAM" id="MobiDB-lite"/>
    </source>
</evidence>
<keyword evidence="2" id="KW-0472">Membrane</keyword>
<dbReference type="GeneID" id="4392208"/>
<gene>
    <name evidence="4" type="ORF">CHGG_04700</name>
</gene>
<dbReference type="SUPFAM" id="SSF50800">
    <property type="entry name" value="PK beta-barrel domain-like"/>
    <property type="match status" value="1"/>
</dbReference>
<dbReference type="PANTHER" id="PTHR14237:SF23">
    <property type="entry name" value="MOSC DOMAIN PROTEIN (AFU_ORTHOLOGUE AFUA_7G05900)"/>
    <property type="match status" value="1"/>
</dbReference>
<dbReference type="InterPro" id="IPR011037">
    <property type="entry name" value="Pyrv_Knase-like_insert_dom_sf"/>
</dbReference>
<dbReference type="Pfam" id="PF03476">
    <property type="entry name" value="MOSC_N"/>
    <property type="match status" value="1"/>
</dbReference>
<dbReference type="GO" id="GO:0003824">
    <property type="term" value="F:catalytic activity"/>
    <property type="evidence" value="ECO:0007669"/>
    <property type="project" value="InterPro"/>
</dbReference>
<dbReference type="Proteomes" id="UP000001056">
    <property type="component" value="Unassembled WGS sequence"/>
</dbReference>
<evidence type="ECO:0000256" key="2">
    <source>
        <dbReference type="SAM" id="Phobius"/>
    </source>
</evidence>
<feature type="compositionally biased region" description="Basic and acidic residues" evidence="1">
    <location>
        <begin position="182"/>
        <end position="192"/>
    </location>
</feature>
<organism evidence="4 5">
    <name type="scientific">Chaetomium globosum (strain ATCC 6205 / CBS 148.51 / DSM 1962 / NBRC 6347 / NRRL 1970)</name>
    <name type="common">Soil fungus</name>
    <dbReference type="NCBI Taxonomy" id="306901"/>
    <lineage>
        <taxon>Eukaryota</taxon>
        <taxon>Fungi</taxon>
        <taxon>Dikarya</taxon>
        <taxon>Ascomycota</taxon>
        <taxon>Pezizomycotina</taxon>
        <taxon>Sordariomycetes</taxon>
        <taxon>Sordariomycetidae</taxon>
        <taxon>Sordariales</taxon>
        <taxon>Chaetomiaceae</taxon>
        <taxon>Chaetomium</taxon>
    </lineage>
</organism>
<feature type="compositionally biased region" description="Polar residues" evidence="1">
    <location>
        <begin position="115"/>
        <end position="125"/>
    </location>
</feature>
<keyword evidence="5" id="KW-1185">Reference proteome</keyword>
<keyword evidence="2" id="KW-0812">Transmembrane</keyword>
<evidence type="ECO:0000259" key="3">
    <source>
        <dbReference type="PROSITE" id="PS51340"/>
    </source>
</evidence>
<feature type="domain" description="MOSC" evidence="3">
    <location>
        <begin position="342"/>
        <end position="506"/>
    </location>
</feature>
<protein>
    <recommendedName>
        <fullName evidence="3">MOSC domain-containing protein</fullName>
    </recommendedName>
</protein>
<dbReference type="OrthoDB" id="17255at2759"/>
<evidence type="ECO:0000313" key="4">
    <source>
        <dbReference type="EMBL" id="EAQ88081.1"/>
    </source>
</evidence>
<dbReference type="VEuPathDB" id="FungiDB:CHGG_04700"/>
<dbReference type="HOGENOM" id="CLU_028286_7_0_1"/>